<dbReference type="AlphaFoldDB" id="A0A1I7SDC6"/>
<organism evidence="4 6">
    <name type="scientific">Bursaphelenchus xylophilus</name>
    <name type="common">Pinewood nematode worm</name>
    <name type="synonym">Aphelenchoides xylophilus</name>
    <dbReference type="NCBI Taxonomy" id="6326"/>
    <lineage>
        <taxon>Eukaryota</taxon>
        <taxon>Metazoa</taxon>
        <taxon>Ecdysozoa</taxon>
        <taxon>Nematoda</taxon>
        <taxon>Chromadorea</taxon>
        <taxon>Rhabditida</taxon>
        <taxon>Tylenchina</taxon>
        <taxon>Tylenchomorpha</taxon>
        <taxon>Aphelenchoidea</taxon>
        <taxon>Aphelenchoididae</taxon>
        <taxon>Bursaphelenchus</taxon>
    </lineage>
</organism>
<dbReference type="Proteomes" id="UP000095284">
    <property type="component" value="Unplaced"/>
</dbReference>
<evidence type="ECO:0000313" key="6">
    <source>
        <dbReference type="WBParaSite" id="BXY_1103100.1"/>
    </source>
</evidence>
<gene>
    <name evidence="2" type="ORF">BXYJ_LOCUS14777</name>
</gene>
<evidence type="ECO:0000313" key="3">
    <source>
        <dbReference type="EMBL" id="CAG9130599.1"/>
    </source>
</evidence>
<keyword evidence="5" id="KW-1185">Reference proteome</keyword>
<evidence type="ECO:0000313" key="5">
    <source>
        <dbReference type="Proteomes" id="UP000659654"/>
    </source>
</evidence>
<reference evidence="3" key="2">
    <citation type="submission" date="2020-08" db="EMBL/GenBank/DDBJ databases">
        <authorList>
            <person name="Kikuchi T."/>
        </authorList>
    </citation>
    <scope>NUCLEOTIDE SEQUENCE</scope>
    <source>
        <strain evidence="2">Ka4C1</strain>
    </source>
</reference>
<feature type="compositionally biased region" description="Polar residues" evidence="1">
    <location>
        <begin position="85"/>
        <end position="94"/>
    </location>
</feature>
<dbReference type="OrthoDB" id="5786237at2759"/>
<evidence type="ECO:0000313" key="2">
    <source>
        <dbReference type="EMBL" id="CAD5234686.1"/>
    </source>
</evidence>
<sequence length="103" mass="12004">MSRLARAARSLSFWPREALKRWPEQTVVGSTFGLLALSICVYRMAQLNSWSIRPWYRSDYDIVRPEAAIVPLWRVPEDYPPPYETNRNSASASSYKKDYGFKL</sequence>
<dbReference type="Proteomes" id="UP000659654">
    <property type="component" value="Unassembled WGS sequence"/>
</dbReference>
<proteinExistence type="predicted"/>
<dbReference type="eggNOG" id="ENOG502SGU5">
    <property type="taxonomic scope" value="Eukaryota"/>
</dbReference>
<dbReference type="WBParaSite" id="BXY_1103100.1">
    <property type="protein sequence ID" value="BXY_1103100.1"/>
    <property type="gene ID" value="BXY_1103100"/>
</dbReference>
<reference evidence="6" key="1">
    <citation type="submission" date="2016-11" db="UniProtKB">
        <authorList>
            <consortium name="WormBaseParasite"/>
        </authorList>
    </citation>
    <scope>IDENTIFICATION</scope>
</reference>
<name>A0A1I7SDC6_BURXY</name>
<feature type="region of interest" description="Disordered" evidence="1">
    <location>
        <begin position="78"/>
        <end position="103"/>
    </location>
</feature>
<evidence type="ECO:0000313" key="4">
    <source>
        <dbReference type="Proteomes" id="UP000095284"/>
    </source>
</evidence>
<dbReference type="Proteomes" id="UP000582659">
    <property type="component" value="Unassembled WGS sequence"/>
</dbReference>
<accession>A0A1I7SDC6</accession>
<evidence type="ECO:0000256" key="1">
    <source>
        <dbReference type="SAM" id="MobiDB-lite"/>
    </source>
</evidence>
<dbReference type="EMBL" id="CAJFDI010000006">
    <property type="protein sequence ID" value="CAD5234686.1"/>
    <property type="molecule type" value="Genomic_DNA"/>
</dbReference>
<dbReference type="EMBL" id="CAJFCV020000006">
    <property type="protein sequence ID" value="CAG9130599.1"/>
    <property type="molecule type" value="Genomic_DNA"/>
</dbReference>
<protein>
    <submittedName>
        <fullName evidence="2">(pine wood nematode) hypothetical protein</fullName>
    </submittedName>
</protein>